<dbReference type="EMBL" id="JXLU01000042">
    <property type="protein sequence ID" value="KIO73440.1"/>
    <property type="molecule type" value="Genomic_DNA"/>
</dbReference>
<evidence type="ECO:0000256" key="1">
    <source>
        <dbReference type="ARBA" id="ARBA00022676"/>
    </source>
</evidence>
<keyword evidence="1" id="KW-0328">Glycosyltransferase</keyword>
<accession>A0ABD4A9V9</accession>
<comment type="similarity">
    <text evidence="3">Belongs to the glycosyl hydrolase 130 family.</text>
</comment>
<keyword evidence="2" id="KW-0808">Transferase</keyword>
<sequence>MSEVKIIGEALPNIPWEEKPQDTQFPVWRHSANPIIKRNPTKGIARIFNSAVVPYEGKFIGVFRAETINGRPHLHLGWSDDAINWKIEEERIPFVDEEGNPFQPKYAYDPRLVRVEDVYYIIWCTDFYGASIGLAKTTDFKTFVRLENPFLPFNRNGVLFPKKINGNYLMLSRPSDSGHTPFGDVFVSESPDLVYWGKHRHVMTKGGEGWWHNVKIGGGPAPIETTEGWLLFFHGVTGTCNGLVYSMSAVILDKDEPSKVKYRCKNLVLTPEEWYEERGFVNNVIFPCAALADAETGRIAIYYGAADTYVAMAYTTVDEIVNYVKENHEEVGDDKEIGIM</sequence>
<dbReference type="PANTHER" id="PTHR34106">
    <property type="entry name" value="GLYCOSIDASE"/>
    <property type="match status" value="1"/>
</dbReference>
<dbReference type="CDD" id="cd08993">
    <property type="entry name" value="GH130"/>
    <property type="match status" value="1"/>
</dbReference>
<evidence type="ECO:0000313" key="4">
    <source>
        <dbReference type="EMBL" id="KIO73440.1"/>
    </source>
</evidence>
<gene>
    <name evidence="4" type="ORF">B4167_2106</name>
</gene>
<dbReference type="AlphaFoldDB" id="A0ABD4A9V9"/>
<dbReference type="Gene3D" id="2.115.10.20">
    <property type="entry name" value="Glycosyl hydrolase domain, family 43"/>
    <property type="match status" value="1"/>
</dbReference>
<dbReference type="Pfam" id="PF04041">
    <property type="entry name" value="Glyco_hydro_130"/>
    <property type="match status" value="1"/>
</dbReference>
<proteinExistence type="inferred from homology"/>
<reference evidence="4 5" key="1">
    <citation type="submission" date="2015-01" db="EMBL/GenBank/DDBJ databases">
        <title>Draft Genome Sequences of Four Bacillus thermoamylovorans Strains, Isolated From Food Products.</title>
        <authorList>
            <person name="Krawcyk A.O."/>
            <person name="Berendsen E.M."/>
            <person name="Eijlander R.T."/>
            <person name="de Jong A."/>
            <person name="Wells-Bennik M."/>
            <person name="Kuipers O.P."/>
        </authorList>
    </citation>
    <scope>NUCLEOTIDE SEQUENCE [LARGE SCALE GENOMIC DNA]</scope>
    <source>
        <strain evidence="4 5">B4167</strain>
    </source>
</reference>
<dbReference type="PIRSF" id="PIRSF016202">
    <property type="entry name" value="PH1107"/>
    <property type="match status" value="1"/>
</dbReference>
<evidence type="ECO:0000256" key="3">
    <source>
        <dbReference type="ARBA" id="ARBA00024356"/>
    </source>
</evidence>
<dbReference type="InterPro" id="IPR007184">
    <property type="entry name" value="Mannoside_phosphorylase"/>
</dbReference>
<dbReference type="InterPro" id="IPR023296">
    <property type="entry name" value="Glyco_hydro_beta-prop_sf"/>
</dbReference>
<comment type="caution">
    <text evidence="4">The sequence shown here is derived from an EMBL/GenBank/DDBJ whole genome shotgun (WGS) entry which is preliminary data.</text>
</comment>
<dbReference type="GO" id="GO:0016757">
    <property type="term" value="F:glycosyltransferase activity"/>
    <property type="evidence" value="ECO:0007669"/>
    <property type="project" value="UniProtKB-KW"/>
</dbReference>
<dbReference type="PANTHER" id="PTHR34106:SF1">
    <property type="entry name" value="1,4-BETA-MANNOSYL-N-ACETYLGLUCOSAMINE PHOSPHORYLASE"/>
    <property type="match status" value="1"/>
</dbReference>
<dbReference type="Proteomes" id="UP000032076">
    <property type="component" value="Unassembled WGS sequence"/>
</dbReference>
<organism evidence="4 5">
    <name type="scientific">Caldibacillus thermoamylovorans</name>
    <dbReference type="NCBI Taxonomy" id="35841"/>
    <lineage>
        <taxon>Bacteria</taxon>
        <taxon>Bacillati</taxon>
        <taxon>Bacillota</taxon>
        <taxon>Bacilli</taxon>
        <taxon>Bacillales</taxon>
        <taxon>Bacillaceae</taxon>
        <taxon>Caldibacillus</taxon>
    </lineage>
</organism>
<evidence type="ECO:0008006" key="6">
    <source>
        <dbReference type="Google" id="ProtNLM"/>
    </source>
</evidence>
<dbReference type="SUPFAM" id="SSF75005">
    <property type="entry name" value="Arabinanase/levansucrase/invertase"/>
    <property type="match status" value="1"/>
</dbReference>
<dbReference type="RefSeq" id="WP_041902321.1">
    <property type="nucleotide sequence ID" value="NZ_JXLT01000053.1"/>
</dbReference>
<evidence type="ECO:0000313" key="5">
    <source>
        <dbReference type="Proteomes" id="UP000032076"/>
    </source>
</evidence>
<name>A0ABD4A9V9_9BACI</name>
<evidence type="ECO:0000256" key="2">
    <source>
        <dbReference type="ARBA" id="ARBA00022679"/>
    </source>
</evidence>
<protein>
    <recommendedName>
        <fullName evidence="6">Glycosylase</fullName>
    </recommendedName>
</protein>